<dbReference type="Gene3D" id="3.90.550.10">
    <property type="entry name" value="Spore Coat Polysaccharide Biosynthesis Protein SpsA, Chain A"/>
    <property type="match status" value="1"/>
</dbReference>
<evidence type="ECO:0000256" key="2">
    <source>
        <dbReference type="ARBA" id="ARBA00022679"/>
    </source>
</evidence>
<gene>
    <name evidence="7" type="ORF">LTR77_010262</name>
</gene>
<evidence type="ECO:0000313" key="7">
    <source>
        <dbReference type="EMBL" id="KAK5163868.1"/>
    </source>
</evidence>
<evidence type="ECO:0000256" key="3">
    <source>
        <dbReference type="ARBA" id="ARBA00023136"/>
    </source>
</evidence>
<keyword evidence="8" id="KW-1185">Reference proteome</keyword>
<keyword evidence="5" id="KW-0812">Transmembrane</keyword>
<dbReference type="InterPro" id="IPR015338">
    <property type="entry name" value="GT64_dom"/>
</dbReference>
<dbReference type="InterPro" id="IPR029044">
    <property type="entry name" value="Nucleotide-diphossugar_trans"/>
</dbReference>
<keyword evidence="2" id="KW-0808">Transferase</keyword>
<evidence type="ECO:0000256" key="4">
    <source>
        <dbReference type="ARBA" id="ARBA00023157"/>
    </source>
</evidence>
<dbReference type="GO" id="GO:0016757">
    <property type="term" value="F:glycosyltransferase activity"/>
    <property type="evidence" value="ECO:0007669"/>
    <property type="project" value="InterPro"/>
</dbReference>
<comment type="subcellular location">
    <subcellularLocation>
        <location evidence="1">Membrane</location>
    </subcellularLocation>
</comment>
<comment type="caution">
    <text evidence="7">The sequence shown here is derived from an EMBL/GenBank/DDBJ whole genome shotgun (WGS) entry which is preliminary data.</text>
</comment>
<dbReference type="InterPro" id="IPR004263">
    <property type="entry name" value="Exostosin"/>
</dbReference>
<dbReference type="SUPFAM" id="SSF53448">
    <property type="entry name" value="Nucleotide-diphospho-sugar transferases"/>
    <property type="match status" value="1"/>
</dbReference>
<evidence type="ECO:0000256" key="1">
    <source>
        <dbReference type="ARBA" id="ARBA00004370"/>
    </source>
</evidence>
<evidence type="ECO:0000256" key="5">
    <source>
        <dbReference type="SAM" id="Phobius"/>
    </source>
</evidence>
<dbReference type="EMBL" id="JAVRRT010000022">
    <property type="protein sequence ID" value="KAK5163868.1"/>
    <property type="molecule type" value="Genomic_DNA"/>
</dbReference>
<keyword evidence="5" id="KW-1133">Transmembrane helix</keyword>
<accession>A0AAV9NXA7</accession>
<dbReference type="PANTHER" id="PTHR48261:SF2">
    <property type="entry name" value="ACETYLGLUCOSAMINYLTRANSFERASE"/>
    <property type="match status" value="1"/>
</dbReference>
<dbReference type="PANTHER" id="PTHR48261">
    <property type="entry name" value="ACETYLGLUCOSAMINYLTRANSFERASE"/>
    <property type="match status" value="1"/>
</dbReference>
<feature type="domain" description="Glycosyl transferase 64" evidence="6">
    <location>
        <begin position="70"/>
        <end position="316"/>
    </location>
</feature>
<dbReference type="AlphaFoldDB" id="A0AAV9NXA7"/>
<dbReference type="Proteomes" id="UP001337655">
    <property type="component" value="Unassembled WGS sequence"/>
</dbReference>
<dbReference type="GO" id="GO:0016020">
    <property type="term" value="C:membrane"/>
    <property type="evidence" value="ECO:0007669"/>
    <property type="project" value="UniProtKB-SubCell"/>
</dbReference>
<keyword evidence="4" id="KW-1015">Disulfide bond</keyword>
<dbReference type="GeneID" id="89931591"/>
<evidence type="ECO:0000313" key="8">
    <source>
        <dbReference type="Proteomes" id="UP001337655"/>
    </source>
</evidence>
<organism evidence="7 8">
    <name type="scientific">Saxophila tyrrhenica</name>
    <dbReference type="NCBI Taxonomy" id="1690608"/>
    <lineage>
        <taxon>Eukaryota</taxon>
        <taxon>Fungi</taxon>
        <taxon>Dikarya</taxon>
        <taxon>Ascomycota</taxon>
        <taxon>Pezizomycotina</taxon>
        <taxon>Dothideomycetes</taxon>
        <taxon>Dothideomycetidae</taxon>
        <taxon>Mycosphaerellales</taxon>
        <taxon>Extremaceae</taxon>
        <taxon>Saxophila</taxon>
    </lineage>
</organism>
<dbReference type="Pfam" id="PF09258">
    <property type="entry name" value="Glyco_transf_64"/>
    <property type="match status" value="1"/>
</dbReference>
<feature type="transmembrane region" description="Helical" evidence="5">
    <location>
        <begin position="6"/>
        <end position="25"/>
    </location>
</feature>
<protein>
    <recommendedName>
        <fullName evidence="6">Glycosyl transferase 64 domain-containing protein</fullName>
    </recommendedName>
</protein>
<evidence type="ECO:0000259" key="6">
    <source>
        <dbReference type="Pfam" id="PF09258"/>
    </source>
</evidence>
<keyword evidence="3 5" id="KW-0472">Membrane</keyword>
<sequence length="328" mass="37772">MLGRRAWTYATASFIGLALIYIIFINDAVNLPGSRTQTSRPITQSTPLNRTREDDLERVLGPLRHIVSPTYHRTEALPEYLDNYATGKIPSLRKIILIWNNEEDAPASLNRSIAKYPVPVVLERRARNSKNERFRRTPAITTAAVLALDDDMVIIPRDVEYGFQAWQTHRYPRSRMVGYVRRRVSADGHYRMSPSPQGYSMVLTKSAFIHVDWMDLWWADTLLMQDFRDYVDARKLPEKYPDLRTGCEDIAMSYLYAHHTRMPPLWVADATFHDIGHAKMDGISTQPGHNDARQACVHHFNDVFGKDTMVDTQMHVTLIKDDKAADWV</sequence>
<reference evidence="7 8" key="1">
    <citation type="submission" date="2023-08" db="EMBL/GenBank/DDBJ databases">
        <title>Black Yeasts Isolated from many extreme environments.</title>
        <authorList>
            <person name="Coleine C."/>
            <person name="Stajich J.E."/>
            <person name="Selbmann L."/>
        </authorList>
    </citation>
    <scope>NUCLEOTIDE SEQUENCE [LARGE SCALE GENOMIC DNA]</scope>
    <source>
        <strain evidence="7 8">CCFEE 5935</strain>
    </source>
</reference>
<name>A0AAV9NXA7_9PEZI</name>
<dbReference type="RefSeq" id="XP_064654232.1">
    <property type="nucleotide sequence ID" value="XM_064807485.1"/>
</dbReference>
<proteinExistence type="predicted"/>